<evidence type="ECO:0000256" key="6">
    <source>
        <dbReference type="ARBA" id="ARBA00022857"/>
    </source>
</evidence>
<dbReference type="InterPro" id="IPR003710">
    <property type="entry name" value="ApbA"/>
</dbReference>
<reference evidence="13 14" key="1">
    <citation type="submission" date="2016-10" db="EMBL/GenBank/DDBJ databases">
        <authorList>
            <person name="de Groot N.N."/>
        </authorList>
    </citation>
    <scope>NUCLEOTIDE SEQUENCE [LARGE SCALE GENOMIC DNA]</scope>
    <source>
        <strain evidence="13 14">AB35.6</strain>
    </source>
</reference>
<proteinExistence type="inferred from homology"/>
<evidence type="ECO:0000256" key="8">
    <source>
        <dbReference type="ARBA" id="ARBA00032024"/>
    </source>
</evidence>
<evidence type="ECO:0000256" key="5">
    <source>
        <dbReference type="ARBA" id="ARBA00019465"/>
    </source>
</evidence>
<evidence type="ECO:0000256" key="10">
    <source>
        <dbReference type="RuleBase" id="RU362068"/>
    </source>
</evidence>
<dbReference type="SUPFAM" id="SSF48179">
    <property type="entry name" value="6-phosphogluconate dehydrogenase C-terminal domain-like"/>
    <property type="match status" value="1"/>
</dbReference>
<organism evidence="13 14">
    <name type="scientific">Terriglobus roseus</name>
    <dbReference type="NCBI Taxonomy" id="392734"/>
    <lineage>
        <taxon>Bacteria</taxon>
        <taxon>Pseudomonadati</taxon>
        <taxon>Acidobacteriota</taxon>
        <taxon>Terriglobia</taxon>
        <taxon>Terriglobales</taxon>
        <taxon>Acidobacteriaceae</taxon>
        <taxon>Terriglobus</taxon>
    </lineage>
</organism>
<dbReference type="InterPro" id="IPR013332">
    <property type="entry name" value="KPR_N"/>
</dbReference>
<keyword evidence="10" id="KW-0566">Pantothenate biosynthesis</keyword>
<dbReference type="PANTHER" id="PTHR21708:SF26">
    <property type="entry name" value="2-DEHYDROPANTOATE 2-REDUCTASE"/>
    <property type="match status" value="1"/>
</dbReference>
<dbReference type="AlphaFoldDB" id="A0A1H4KKK1"/>
<dbReference type="InterPro" id="IPR008927">
    <property type="entry name" value="6-PGluconate_DH-like_C_sf"/>
</dbReference>
<dbReference type="EMBL" id="FNSD01000001">
    <property type="protein sequence ID" value="SEB59084.1"/>
    <property type="molecule type" value="Genomic_DNA"/>
</dbReference>
<dbReference type="GO" id="GO:0015940">
    <property type="term" value="P:pantothenate biosynthetic process"/>
    <property type="evidence" value="ECO:0007669"/>
    <property type="project" value="UniProtKB-UniPathway"/>
</dbReference>
<sequence>MRILMVGAGATGGYYGGRLALAGRDITFLVRGKRAEQLRAKGLEIVSPLGDATLRDPKLTTAEELKSAAPFDVVIISTKAYSLEAALEDIEPAIGPETVLLPILNGMRHIDVLVERFGRGRVMPGSVRIVSDMDADGRVIQMTRLDAFTFGELDGGSSPRAEALLPVLSAFGFTTTLSENIVAALWNKWWILSTMGAVCIVSGGTVGEMVAVPFGAETAEAILRESVSIAAANGFPVDEAALAPHIQRMTEPGSSLTSSMYRDMTKGYPVEADHILGDLLARAKGVAVPLLKGAYVRLKVYEASRQK</sequence>
<protein>
    <recommendedName>
        <fullName evidence="5 10">2-dehydropantoate 2-reductase</fullName>
        <ecNumber evidence="4 10">1.1.1.169</ecNumber>
    </recommendedName>
    <alternativeName>
        <fullName evidence="8 10">Ketopantoate reductase</fullName>
    </alternativeName>
</protein>
<evidence type="ECO:0000256" key="1">
    <source>
        <dbReference type="ARBA" id="ARBA00002919"/>
    </source>
</evidence>
<dbReference type="Proteomes" id="UP000182409">
    <property type="component" value="Unassembled WGS sequence"/>
</dbReference>
<feature type="domain" description="Ketopantoate reductase N-terminal" evidence="11">
    <location>
        <begin position="3"/>
        <end position="154"/>
    </location>
</feature>
<dbReference type="OrthoDB" id="9793586at2"/>
<keyword evidence="7 10" id="KW-0560">Oxidoreductase</keyword>
<dbReference type="Pfam" id="PF08546">
    <property type="entry name" value="ApbA_C"/>
    <property type="match status" value="1"/>
</dbReference>
<evidence type="ECO:0000313" key="13">
    <source>
        <dbReference type="EMBL" id="SEB59084.1"/>
    </source>
</evidence>
<dbReference type="FunFam" id="1.10.1040.10:FF:000017">
    <property type="entry name" value="2-dehydropantoate 2-reductase"/>
    <property type="match status" value="1"/>
</dbReference>
<feature type="domain" description="Ketopantoate reductase C-terminal" evidence="12">
    <location>
        <begin position="180"/>
        <end position="301"/>
    </location>
</feature>
<evidence type="ECO:0000259" key="11">
    <source>
        <dbReference type="Pfam" id="PF02558"/>
    </source>
</evidence>
<evidence type="ECO:0000313" key="14">
    <source>
        <dbReference type="Proteomes" id="UP000182409"/>
    </source>
</evidence>
<dbReference type="PANTHER" id="PTHR21708">
    <property type="entry name" value="PROBABLE 2-DEHYDROPANTOATE 2-REDUCTASE"/>
    <property type="match status" value="1"/>
</dbReference>
<name>A0A1H4KKK1_9BACT</name>
<comment type="similarity">
    <text evidence="3 10">Belongs to the ketopantoate reductase family.</text>
</comment>
<dbReference type="SUPFAM" id="SSF51735">
    <property type="entry name" value="NAD(P)-binding Rossmann-fold domains"/>
    <property type="match status" value="1"/>
</dbReference>
<dbReference type="InterPro" id="IPR036291">
    <property type="entry name" value="NAD(P)-bd_dom_sf"/>
</dbReference>
<dbReference type="EC" id="1.1.1.169" evidence="4 10"/>
<evidence type="ECO:0000256" key="9">
    <source>
        <dbReference type="ARBA" id="ARBA00048793"/>
    </source>
</evidence>
<keyword evidence="6 10" id="KW-0521">NADP</keyword>
<dbReference type="RefSeq" id="WP_074652818.1">
    <property type="nucleotide sequence ID" value="NZ_FNSD01000001.1"/>
</dbReference>
<dbReference type="Pfam" id="PF02558">
    <property type="entry name" value="ApbA"/>
    <property type="match status" value="1"/>
</dbReference>
<dbReference type="Gene3D" id="1.10.1040.10">
    <property type="entry name" value="N-(1-d-carboxylethyl)-l-norvaline Dehydrogenase, domain 2"/>
    <property type="match status" value="1"/>
</dbReference>
<evidence type="ECO:0000259" key="12">
    <source>
        <dbReference type="Pfam" id="PF08546"/>
    </source>
</evidence>
<gene>
    <name evidence="13" type="ORF">SAMN05443244_1245</name>
</gene>
<dbReference type="FunFam" id="3.40.50.720:FF:000307">
    <property type="entry name" value="2-dehydropantoate 2-reductase"/>
    <property type="match status" value="1"/>
</dbReference>
<dbReference type="GO" id="GO:0008677">
    <property type="term" value="F:2-dehydropantoate 2-reductase activity"/>
    <property type="evidence" value="ECO:0007669"/>
    <property type="project" value="UniProtKB-EC"/>
</dbReference>
<dbReference type="InterPro" id="IPR013328">
    <property type="entry name" value="6PGD_dom2"/>
</dbReference>
<comment type="function">
    <text evidence="1 10">Catalyzes the NADPH-dependent reduction of ketopantoate into pantoic acid.</text>
</comment>
<evidence type="ECO:0000256" key="7">
    <source>
        <dbReference type="ARBA" id="ARBA00023002"/>
    </source>
</evidence>
<accession>A0A1H4KKK1</accession>
<comment type="catalytic activity">
    <reaction evidence="9 10">
        <text>(R)-pantoate + NADP(+) = 2-dehydropantoate + NADPH + H(+)</text>
        <dbReference type="Rhea" id="RHEA:16233"/>
        <dbReference type="ChEBI" id="CHEBI:11561"/>
        <dbReference type="ChEBI" id="CHEBI:15378"/>
        <dbReference type="ChEBI" id="CHEBI:15980"/>
        <dbReference type="ChEBI" id="CHEBI:57783"/>
        <dbReference type="ChEBI" id="CHEBI:58349"/>
        <dbReference type="EC" id="1.1.1.169"/>
    </reaction>
</comment>
<dbReference type="UniPathway" id="UPA00028">
    <property type="reaction ID" value="UER00004"/>
</dbReference>
<evidence type="ECO:0000256" key="4">
    <source>
        <dbReference type="ARBA" id="ARBA00013014"/>
    </source>
</evidence>
<comment type="pathway">
    <text evidence="2 10">Cofactor biosynthesis; (R)-pantothenate biosynthesis; (R)-pantoate from 3-methyl-2-oxobutanoate: step 2/2.</text>
</comment>
<evidence type="ECO:0000256" key="2">
    <source>
        <dbReference type="ARBA" id="ARBA00004994"/>
    </source>
</evidence>
<dbReference type="InterPro" id="IPR051402">
    <property type="entry name" value="KPR-Related"/>
</dbReference>
<dbReference type="GO" id="GO:0005737">
    <property type="term" value="C:cytoplasm"/>
    <property type="evidence" value="ECO:0007669"/>
    <property type="project" value="TreeGrafter"/>
</dbReference>
<dbReference type="Gene3D" id="3.40.50.720">
    <property type="entry name" value="NAD(P)-binding Rossmann-like Domain"/>
    <property type="match status" value="1"/>
</dbReference>
<dbReference type="NCBIfam" id="TIGR00745">
    <property type="entry name" value="apbA_panE"/>
    <property type="match status" value="1"/>
</dbReference>
<evidence type="ECO:0000256" key="3">
    <source>
        <dbReference type="ARBA" id="ARBA00007870"/>
    </source>
</evidence>
<dbReference type="InterPro" id="IPR013752">
    <property type="entry name" value="KPA_reductase"/>
</dbReference>